<feature type="region of interest" description="Disordered" evidence="1">
    <location>
        <begin position="62"/>
        <end position="85"/>
    </location>
</feature>
<feature type="compositionally biased region" description="Low complexity" evidence="1">
    <location>
        <begin position="1"/>
        <end position="12"/>
    </location>
</feature>
<dbReference type="Proteomes" id="UP000729402">
    <property type="component" value="Unassembled WGS sequence"/>
</dbReference>
<evidence type="ECO:0000313" key="2">
    <source>
        <dbReference type="EMBL" id="KAG8096461.1"/>
    </source>
</evidence>
<reference evidence="2" key="2">
    <citation type="submission" date="2021-02" db="EMBL/GenBank/DDBJ databases">
        <authorList>
            <person name="Kimball J.A."/>
            <person name="Haas M.W."/>
            <person name="Macchietto M."/>
            <person name="Kono T."/>
            <person name="Duquette J."/>
            <person name="Shao M."/>
        </authorList>
    </citation>
    <scope>NUCLEOTIDE SEQUENCE</scope>
    <source>
        <tissue evidence="2">Fresh leaf tissue</tissue>
    </source>
</reference>
<gene>
    <name evidence="2" type="ORF">GUJ93_ZPchr0013g35400</name>
</gene>
<accession>A0A8J6BXK5</accession>
<feature type="region of interest" description="Disordered" evidence="1">
    <location>
        <begin position="1"/>
        <end position="40"/>
    </location>
</feature>
<reference evidence="2" key="1">
    <citation type="journal article" date="2021" name="bioRxiv">
        <title>Whole Genome Assembly and Annotation of Northern Wild Rice, Zizania palustris L., Supports a Whole Genome Duplication in the Zizania Genus.</title>
        <authorList>
            <person name="Haas M."/>
            <person name="Kono T."/>
            <person name="Macchietto M."/>
            <person name="Millas R."/>
            <person name="McGilp L."/>
            <person name="Shao M."/>
            <person name="Duquette J."/>
            <person name="Hirsch C.N."/>
            <person name="Kimball J."/>
        </authorList>
    </citation>
    <scope>NUCLEOTIDE SEQUENCE</scope>
    <source>
        <tissue evidence="2">Fresh leaf tissue</tissue>
    </source>
</reference>
<keyword evidence="3" id="KW-1185">Reference proteome</keyword>
<comment type="caution">
    <text evidence="2">The sequence shown here is derived from an EMBL/GenBank/DDBJ whole genome shotgun (WGS) entry which is preliminary data.</text>
</comment>
<proteinExistence type="predicted"/>
<evidence type="ECO:0000256" key="1">
    <source>
        <dbReference type="SAM" id="MobiDB-lite"/>
    </source>
</evidence>
<organism evidence="2 3">
    <name type="scientific">Zizania palustris</name>
    <name type="common">Northern wild rice</name>
    <dbReference type="NCBI Taxonomy" id="103762"/>
    <lineage>
        <taxon>Eukaryota</taxon>
        <taxon>Viridiplantae</taxon>
        <taxon>Streptophyta</taxon>
        <taxon>Embryophyta</taxon>
        <taxon>Tracheophyta</taxon>
        <taxon>Spermatophyta</taxon>
        <taxon>Magnoliopsida</taxon>
        <taxon>Liliopsida</taxon>
        <taxon>Poales</taxon>
        <taxon>Poaceae</taxon>
        <taxon>BOP clade</taxon>
        <taxon>Oryzoideae</taxon>
        <taxon>Oryzeae</taxon>
        <taxon>Zizaniinae</taxon>
        <taxon>Zizania</taxon>
    </lineage>
</organism>
<sequence length="85" mass="9012">MEEQRGTGAAAGDSGGRRREAAGESATTSGDSAGEWGVGGQREIRLGDGWSEVLPARRLSTHHLLAAQRYPRASRPRSATRPRVA</sequence>
<dbReference type="EMBL" id="JAAALK010000079">
    <property type="protein sequence ID" value="KAG8096461.1"/>
    <property type="molecule type" value="Genomic_DNA"/>
</dbReference>
<feature type="compositionally biased region" description="Basic residues" evidence="1">
    <location>
        <begin position="72"/>
        <end position="85"/>
    </location>
</feature>
<name>A0A8J6BXK5_ZIZPA</name>
<protein>
    <submittedName>
        <fullName evidence="2">Uncharacterized protein</fullName>
    </submittedName>
</protein>
<dbReference type="AlphaFoldDB" id="A0A8J6BXK5"/>
<evidence type="ECO:0000313" key="3">
    <source>
        <dbReference type="Proteomes" id="UP000729402"/>
    </source>
</evidence>